<keyword evidence="4" id="KW-1185">Reference proteome</keyword>
<comment type="caution">
    <text evidence="3">The sequence shown here is derived from an EMBL/GenBank/DDBJ whole genome shotgun (WGS) entry which is preliminary data.</text>
</comment>
<proteinExistence type="inferred from homology"/>
<dbReference type="Pfam" id="PF05949">
    <property type="entry name" value="DUF881"/>
    <property type="match status" value="1"/>
</dbReference>
<dbReference type="PANTHER" id="PTHR37313">
    <property type="entry name" value="UPF0749 PROTEIN RV1825"/>
    <property type="match status" value="1"/>
</dbReference>
<protein>
    <submittedName>
        <fullName evidence="3">Membrane protein</fullName>
    </submittedName>
</protein>
<organism evidence="3 4">
    <name type="scientific">Streptomyces diastaticus subsp. diastaticus</name>
    <dbReference type="NCBI Taxonomy" id="68040"/>
    <lineage>
        <taxon>Bacteria</taxon>
        <taxon>Bacillati</taxon>
        <taxon>Actinomycetota</taxon>
        <taxon>Actinomycetes</taxon>
        <taxon>Kitasatosporales</taxon>
        <taxon>Streptomycetaceae</taxon>
        <taxon>Streptomyces</taxon>
        <taxon>Streptomyces diastaticus group</taxon>
    </lineage>
</organism>
<dbReference type="PANTHER" id="PTHR37313:SF1">
    <property type="entry name" value="UPF0749 PROTEIN RV1823"/>
    <property type="match status" value="1"/>
</dbReference>
<evidence type="ECO:0000313" key="3">
    <source>
        <dbReference type="EMBL" id="GFH72161.1"/>
    </source>
</evidence>
<sequence length="296" mass="30599">MSQQPPGRSNVPRRPRPDASMSLLTNVMDHSLDDGYAEAAARRAADGTAGVPRTLKAKLGLAAGLVLAALVVTVGAAQAREDAPVVAKEREELIDRIESGSAAADGLEEDVETLRSEVGRRQREALQKHGGDQGALVGLLSGATAVHGPGLTLVVDDAKGSDTGGGGPRESAGFSDTGRLRDRDMQRIVNGLWQSGAEAVSINGQRLTALSAIRAAGDAILVDNKPLGPPYTVLAVGDGQRLADRFQGSSDGQYLAALRENFGIRTKITAEDEVSLPAAPSVSVRIAEPTAGKGTS</sequence>
<dbReference type="InterPro" id="IPR010273">
    <property type="entry name" value="DUF881"/>
</dbReference>
<reference evidence="3 4" key="1">
    <citation type="submission" date="2020-02" db="EMBL/GenBank/DDBJ databases">
        <title>Whole genome shotgun sequence of Streptomyces diastaticus subsp. diastaticus NBRC 13412.</title>
        <authorList>
            <person name="Ichikawa N."/>
            <person name="Komaki H."/>
            <person name="Tamura T."/>
        </authorList>
    </citation>
    <scope>NUCLEOTIDE SEQUENCE [LARGE SCALE GENOMIC DNA]</scope>
    <source>
        <strain evidence="3 4">NBRC 13412</strain>
    </source>
</reference>
<accession>A0ABQ1CQ09</accession>
<name>A0ABQ1CQ09_STRDI</name>
<feature type="coiled-coil region" evidence="2">
    <location>
        <begin position="97"/>
        <end position="124"/>
    </location>
</feature>
<evidence type="ECO:0000313" key="4">
    <source>
        <dbReference type="Proteomes" id="UP000472710"/>
    </source>
</evidence>
<comment type="similarity">
    <text evidence="1">Belongs to the UPF0749 family.</text>
</comment>
<keyword evidence="2" id="KW-0175">Coiled coil</keyword>
<evidence type="ECO:0000256" key="2">
    <source>
        <dbReference type="SAM" id="Coils"/>
    </source>
</evidence>
<dbReference type="Gene3D" id="3.30.70.1880">
    <property type="entry name" value="Protein of unknown function DUF881"/>
    <property type="match status" value="1"/>
</dbReference>
<evidence type="ECO:0000256" key="1">
    <source>
        <dbReference type="ARBA" id="ARBA00009108"/>
    </source>
</evidence>
<gene>
    <name evidence="3" type="ORF">Sdia_29290</name>
</gene>
<dbReference type="EMBL" id="BLLN01000003">
    <property type="protein sequence ID" value="GFH72161.1"/>
    <property type="molecule type" value="Genomic_DNA"/>
</dbReference>
<dbReference type="Proteomes" id="UP000472710">
    <property type="component" value="Unassembled WGS sequence"/>
</dbReference>